<evidence type="ECO:0000256" key="2">
    <source>
        <dbReference type="SAM" id="MobiDB-lite"/>
    </source>
</evidence>
<evidence type="ECO:0000259" key="3">
    <source>
        <dbReference type="Pfam" id="PF07282"/>
    </source>
</evidence>
<dbReference type="AlphaFoldDB" id="A0A9W6SED5"/>
<feature type="compositionally biased region" description="Basic and acidic residues" evidence="2">
    <location>
        <begin position="389"/>
        <end position="400"/>
    </location>
</feature>
<feature type="compositionally biased region" description="Basic residues" evidence="2">
    <location>
        <begin position="241"/>
        <end position="252"/>
    </location>
</feature>
<feature type="domain" description="Cas12f1-like TNB" evidence="3">
    <location>
        <begin position="305"/>
        <end position="373"/>
    </location>
</feature>
<evidence type="ECO:0000313" key="4">
    <source>
        <dbReference type="EMBL" id="GLY92329.1"/>
    </source>
</evidence>
<feature type="compositionally biased region" description="Low complexity" evidence="2">
    <location>
        <begin position="229"/>
        <end position="240"/>
    </location>
</feature>
<comment type="caution">
    <text evidence="4">The sequence shown here is derived from an EMBL/GenBank/DDBJ whole genome shotgun (WGS) entry which is preliminary data.</text>
</comment>
<dbReference type="Pfam" id="PF07282">
    <property type="entry name" value="Cas12f1-like_TNB"/>
    <property type="match status" value="1"/>
</dbReference>
<feature type="compositionally biased region" description="Basic residues" evidence="2">
    <location>
        <begin position="416"/>
        <end position="430"/>
    </location>
</feature>
<protein>
    <submittedName>
        <fullName evidence="4">Transposase</fullName>
    </submittedName>
</protein>
<name>A0A9W6SED5_9ACTN</name>
<reference evidence="4" key="1">
    <citation type="submission" date="2023-03" db="EMBL/GenBank/DDBJ databases">
        <title>Actinoallomurus iriomotensis NBRC 103684.</title>
        <authorList>
            <person name="Ichikawa N."/>
            <person name="Sato H."/>
            <person name="Tonouchi N."/>
        </authorList>
    </citation>
    <scope>NUCLEOTIDE SEQUENCE</scope>
    <source>
        <strain evidence="4">NBRC 103684</strain>
    </source>
</reference>
<accession>A0A9W6SED5</accession>
<dbReference type="Proteomes" id="UP001165074">
    <property type="component" value="Unassembled WGS sequence"/>
</dbReference>
<feature type="region of interest" description="Disordered" evidence="2">
    <location>
        <begin position="384"/>
        <end position="430"/>
    </location>
</feature>
<evidence type="ECO:0000256" key="1">
    <source>
        <dbReference type="ARBA" id="ARBA00023125"/>
    </source>
</evidence>
<dbReference type="NCBIfam" id="TIGR01766">
    <property type="entry name" value="IS200/IS605 family accessory protein TnpB-like domain"/>
    <property type="match status" value="1"/>
</dbReference>
<keyword evidence="5" id="KW-1185">Reference proteome</keyword>
<dbReference type="GO" id="GO:0003677">
    <property type="term" value="F:DNA binding"/>
    <property type="evidence" value="ECO:0007669"/>
    <property type="project" value="UniProtKB-KW"/>
</dbReference>
<organism evidence="4 5">
    <name type="scientific">Actinoallomurus iriomotensis</name>
    <dbReference type="NCBI Taxonomy" id="478107"/>
    <lineage>
        <taxon>Bacteria</taxon>
        <taxon>Bacillati</taxon>
        <taxon>Actinomycetota</taxon>
        <taxon>Actinomycetes</taxon>
        <taxon>Streptosporangiales</taxon>
        <taxon>Thermomonosporaceae</taxon>
        <taxon>Actinoallomurus</taxon>
    </lineage>
</organism>
<dbReference type="EMBL" id="BSTK01000027">
    <property type="protein sequence ID" value="GLY92329.1"/>
    <property type="molecule type" value="Genomic_DNA"/>
</dbReference>
<dbReference type="InterPro" id="IPR010095">
    <property type="entry name" value="Cas12f1-like_TNB"/>
</dbReference>
<dbReference type="NCBIfam" id="NF040570">
    <property type="entry name" value="guided_TnpB"/>
    <property type="match status" value="1"/>
</dbReference>
<gene>
    <name evidence="4" type="ORF">Airi02_102570</name>
</gene>
<feature type="region of interest" description="Disordered" evidence="2">
    <location>
        <begin position="227"/>
        <end position="261"/>
    </location>
</feature>
<keyword evidence="1" id="KW-0238">DNA-binding</keyword>
<evidence type="ECO:0000313" key="5">
    <source>
        <dbReference type="Proteomes" id="UP001165074"/>
    </source>
</evidence>
<proteinExistence type="predicted"/>
<sequence>MWSVKLVVQVKLLPSPEQATALAATLHACNAAANRVSARAYEHKVFSRARLQKLRYAELKAAGLSAQPALHVIRKTADAYTTLHALIGDGLLGPEGSKRRRKATSKPIAFRPDAAHPFDDRCLSWRYDARTVSIWTTAGRLQGICFTGKPSHLKTLAEHRKGETDLVLRDGTWFLYATCEIAEAEQYEPADWIGVDRGIENLATTSDGDNHQGQALKRYRRAQARRRAGLQAKKAAGSRSAARRLAKRKQRETRHATGENHKISKQIVADAQRTGRGIAVERLDGIRDRVRLKRHQRATLSSWPFHQLGSFLHYKARRAGVPFLEVDAHYTSQTCPSPWCGHVSRKNRPTRGQFSCVACGLAGLADDIAAVNVRQRARTAWAFVTMPDPDPKPSGRDRGDAPPARQPAAMGSATRRDHRASKLGRSRPRR</sequence>